<proteinExistence type="predicted"/>
<reference evidence="3" key="1">
    <citation type="journal article" date="2023" name="PhytoFront">
        <title>Draft Genome Resources of Seven Strains of Tilletia horrida, Causal Agent of Kernel Smut of Rice.</title>
        <authorList>
            <person name="Khanal S."/>
            <person name="Antony Babu S."/>
            <person name="Zhou X.G."/>
        </authorList>
    </citation>
    <scope>NUCLEOTIDE SEQUENCE</scope>
    <source>
        <strain evidence="3">TX6</strain>
    </source>
</reference>
<feature type="transmembrane region" description="Helical" evidence="2">
    <location>
        <begin position="265"/>
        <end position="291"/>
    </location>
</feature>
<evidence type="ECO:0000313" key="3">
    <source>
        <dbReference type="EMBL" id="KAK0542047.1"/>
    </source>
</evidence>
<sequence>MARRLMRIVWPAVLGFLTLGTGIMIPFFWVVHHFIGQTVSSTQVGPLKSVVKLYYSIISSATLSISFLLGLKILFGGSPSKHQEIPGNYPAIVAVAFSILFSVGICTTTVPVYHVLAKAHSYDLQILERNGDFEAEIAMPRGDLNEVDSNTEEMTVPVLKLDENGKRPVVVLGDFKVGKTLFASFWRSGPTKTGLGRKMPTLRLPTYSSAVIVLQTVTFLTLMAVIMAPYDTFDQHNPNMAWLHPISLRDIFREDVLKRMEAVSMFFFVTLIWTFGMFPLLTFTVLISVLWQHGRAGVKAIWTEDDRVWSEGPASSAVTPESEGDEEKASSVTAEPLLVDV</sequence>
<keyword evidence="2" id="KW-0812">Transmembrane</keyword>
<dbReference type="EMBL" id="JAPDMZ010000643">
    <property type="protein sequence ID" value="KAK0542047.1"/>
    <property type="molecule type" value="Genomic_DNA"/>
</dbReference>
<feature type="transmembrane region" description="Helical" evidence="2">
    <location>
        <begin position="12"/>
        <end position="32"/>
    </location>
</feature>
<gene>
    <name evidence="3" type="ORF">OC846_006863</name>
</gene>
<accession>A0AAN6GI00</accession>
<protein>
    <submittedName>
        <fullName evidence="3">Uncharacterized protein</fullName>
    </submittedName>
</protein>
<evidence type="ECO:0000256" key="2">
    <source>
        <dbReference type="SAM" id="Phobius"/>
    </source>
</evidence>
<keyword evidence="4" id="KW-1185">Reference proteome</keyword>
<evidence type="ECO:0000313" key="4">
    <source>
        <dbReference type="Proteomes" id="UP001176517"/>
    </source>
</evidence>
<keyword evidence="2" id="KW-0472">Membrane</keyword>
<feature type="transmembrane region" description="Helical" evidence="2">
    <location>
        <begin position="91"/>
        <end position="116"/>
    </location>
</feature>
<feature type="transmembrane region" description="Helical" evidence="2">
    <location>
        <begin position="53"/>
        <end position="71"/>
    </location>
</feature>
<dbReference type="AlphaFoldDB" id="A0AAN6GI00"/>
<evidence type="ECO:0000256" key="1">
    <source>
        <dbReference type="SAM" id="MobiDB-lite"/>
    </source>
</evidence>
<comment type="caution">
    <text evidence="3">The sequence shown here is derived from an EMBL/GenBank/DDBJ whole genome shotgun (WGS) entry which is preliminary data.</text>
</comment>
<keyword evidence="2" id="KW-1133">Transmembrane helix</keyword>
<dbReference type="Proteomes" id="UP001176517">
    <property type="component" value="Unassembled WGS sequence"/>
</dbReference>
<organism evidence="3 4">
    <name type="scientific">Tilletia horrida</name>
    <dbReference type="NCBI Taxonomy" id="155126"/>
    <lineage>
        <taxon>Eukaryota</taxon>
        <taxon>Fungi</taxon>
        <taxon>Dikarya</taxon>
        <taxon>Basidiomycota</taxon>
        <taxon>Ustilaginomycotina</taxon>
        <taxon>Exobasidiomycetes</taxon>
        <taxon>Tilletiales</taxon>
        <taxon>Tilletiaceae</taxon>
        <taxon>Tilletia</taxon>
    </lineage>
</organism>
<feature type="region of interest" description="Disordered" evidence="1">
    <location>
        <begin position="310"/>
        <end position="341"/>
    </location>
</feature>
<name>A0AAN6GI00_9BASI</name>
<feature type="transmembrane region" description="Helical" evidence="2">
    <location>
        <begin position="207"/>
        <end position="230"/>
    </location>
</feature>